<dbReference type="EMBL" id="BLLF01000220">
    <property type="protein sequence ID" value="GFH09259.1"/>
    <property type="molecule type" value="Genomic_DNA"/>
</dbReference>
<comment type="caution">
    <text evidence="8">The sequence shown here is derived from an EMBL/GenBank/DDBJ whole genome shotgun (WGS) entry which is preliminary data.</text>
</comment>
<dbReference type="Gene3D" id="3.30.70.1230">
    <property type="entry name" value="Nucleotide cyclase"/>
    <property type="match status" value="1"/>
</dbReference>
<keyword evidence="2" id="KW-0812">Transmembrane</keyword>
<dbReference type="InterPro" id="IPR029787">
    <property type="entry name" value="Nucleotide_cyclase"/>
</dbReference>
<keyword evidence="9" id="KW-1185">Reference proteome</keyword>
<evidence type="ECO:0000313" key="8">
    <source>
        <dbReference type="EMBL" id="GFH09259.1"/>
    </source>
</evidence>
<dbReference type="GO" id="GO:0035556">
    <property type="term" value="P:intracellular signal transduction"/>
    <property type="evidence" value="ECO:0007669"/>
    <property type="project" value="InterPro"/>
</dbReference>
<name>A0A699YSH2_HAELA</name>
<protein>
    <submittedName>
        <fullName evidence="8">Guanylate cyclase</fullName>
    </submittedName>
</protein>
<dbReference type="SUPFAM" id="SSF55073">
    <property type="entry name" value="Nucleotide cyclase"/>
    <property type="match status" value="1"/>
</dbReference>
<gene>
    <name evidence="8" type="ORF">HaLaN_04366</name>
</gene>
<evidence type="ECO:0000256" key="1">
    <source>
        <dbReference type="ARBA" id="ARBA00004370"/>
    </source>
</evidence>
<keyword evidence="4" id="KW-1133">Transmembrane helix</keyword>
<dbReference type="PANTHER" id="PTHR11920:SF335">
    <property type="entry name" value="GUANYLATE CYCLASE"/>
    <property type="match status" value="1"/>
</dbReference>
<dbReference type="GO" id="GO:0007168">
    <property type="term" value="P:receptor guanylyl cyclase signaling pathway"/>
    <property type="evidence" value="ECO:0007669"/>
    <property type="project" value="TreeGrafter"/>
</dbReference>
<evidence type="ECO:0000256" key="5">
    <source>
        <dbReference type="ARBA" id="ARBA00023136"/>
    </source>
</evidence>
<evidence type="ECO:0000256" key="6">
    <source>
        <dbReference type="ARBA" id="ARBA00023239"/>
    </source>
</evidence>
<dbReference type="Pfam" id="PF00211">
    <property type="entry name" value="Guanylate_cyc"/>
    <property type="match status" value="1"/>
</dbReference>
<accession>A0A699YSH2</accession>
<keyword evidence="5" id="KW-0472">Membrane</keyword>
<dbReference type="GO" id="GO:0004383">
    <property type="term" value="F:guanylate cyclase activity"/>
    <property type="evidence" value="ECO:0007669"/>
    <property type="project" value="TreeGrafter"/>
</dbReference>
<proteinExistence type="predicted"/>
<organism evidence="8 9">
    <name type="scientific">Haematococcus lacustris</name>
    <name type="common">Green alga</name>
    <name type="synonym">Haematococcus pluvialis</name>
    <dbReference type="NCBI Taxonomy" id="44745"/>
    <lineage>
        <taxon>Eukaryota</taxon>
        <taxon>Viridiplantae</taxon>
        <taxon>Chlorophyta</taxon>
        <taxon>core chlorophytes</taxon>
        <taxon>Chlorophyceae</taxon>
        <taxon>CS clade</taxon>
        <taxon>Chlamydomonadales</taxon>
        <taxon>Haematococcaceae</taxon>
        <taxon>Haematococcus</taxon>
    </lineage>
</organism>
<evidence type="ECO:0000256" key="3">
    <source>
        <dbReference type="ARBA" id="ARBA00022741"/>
    </source>
</evidence>
<dbReference type="GO" id="GO:0005886">
    <property type="term" value="C:plasma membrane"/>
    <property type="evidence" value="ECO:0007669"/>
    <property type="project" value="TreeGrafter"/>
</dbReference>
<feature type="domain" description="Guanylate cyclase" evidence="7">
    <location>
        <begin position="60"/>
        <end position="84"/>
    </location>
</feature>
<dbReference type="InterPro" id="IPR050401">
    <property type="entry name" value="Cyclic_nucleotide_synthase"/>
</dbReference>
<dbReference type="InterPro" id="IPR001054">
    <property type="entry name" value="A/G_cyclase"/>
</dbReference>
<evidence type="ECO:0000259" key="7">
    <source>
        <dbReference type="Pfam" id="PF00211"/>
    </source>
</evidence>
<dbReference type="Proteomes" id="UP000485058">
    <property type="component" value="Unassembled WGS sequence"/>
</dbReference>
<comment type="subcellular location">
    <subcellularLocation>
        <location evidence="1">Membrane</location>
    </subcellularLocation>
</comment>
<dbReference type="GO" id="GO:0004016">
    <property type="term" value="F:adenylate cyclase activity"/>
    <property type="evidence" value="ECO:0007669"/>
    <property type="project" value="TreeGrafter"/>
</dbReference>
<dbReference type="PANTHER" id="PTHR11920">
    <property type="entry name" value="GUANYLYL CYCLASE"/>
    <property type="match status" value="1"/>
</dbReference>
<evidence type="ECO:0000313" key="9">
    <source>
        <dbReference type="Proteomes" id="UP000485058"/>
    </source>
</evidence>
<keyword evidence="3" id="KW-0547">Nucleotide-binding</keyword>
<reference evidence="8 9" key="1">
    <citation type="submission" date="2020-02" db="EMBL/GenBank/DDBJ databases">
        <title>Draft genome sequence of Haematococcus lacustris strain NIES-144.</title>
        <authorList>
            <person name="Morimoto D."/>
            <person name="Nakagawa S."/>
            <person name="Yoshida T."/>
            <person name="Sawayama S."/>
        </authorList>
    </citation>
    <scope>NUCLEOTIDE SEQUENCE [LARGE SCALE GENOMIC DNA]</scope>
    <source>
        <strain evidence="8 9">NIES-144</strain>
    </source>
</reference>
<evidence type="ECO:0000256" key="4">
    <source>
        <dbReference type="ARBA" id="ARBA00022989"/>
    </source>
</evidence>
<sequence length="198" mass="21379">MTKPRYRAETEQLQMTPVVTRPSPLRGCTCAGHSWLHRHEPAAAPLFRHALPQPPVFNLRRSDVYKIETIGDSYMVVGGLFDRSTPEPSGPAEGMQKQGSSFELGSVLQPFNVECEEHAERSTLAACCHARPNVLGGYDPDHASKVLSFTKAIVAAASQVLTPLGQRRHGAGVDARALFRNSLNSGPLAGRAVGEAIL</sequence>
<evidence type="ECO:0000256" key="2">
    <source>
        <dbReference type="ARBA" id="ARBA00022692"/>
    </source>
</evidence>
<dbReference type="GO" id="GO:0001653">
    <property type="term" value="F:peptide receptor activity"/>
    <property type="evidence" value="ECO:0007669"/>
    <property type="project" value="TreeGrafter"/>
</dbReference>
<keyword evidence="6" id="KW-0456">Lyase</keyword>
<dbReference type="AlphaFoldDB" id="A0A699YSH2"/>
<dbReference type="GO" id="GO:0000166">
    <property type="term" value="F:nucleotide binding"/>
    <property type="evidence" value="ECO:0007669"/>
    <property type="project" value="UniProtKB-KW"/>
</dbReference>